<reference evidence="3" key="1">
    <citation type="journal article" date="2019" name="Int. J. Syst. Evol. Microbiol.">
        <title>The Global Catalogue of Microorganisms (GCM) 10K type strain sequencing project: providing services to taxonomists for standard genome sequencing and annotation.</title>
        <authorList>
            <consortium name="The Broad Institute Genomics Platform"/>
            <consortium name="The Broad Institute Genome Sequencing Center for Infectious Disease"/>
            <person name="Wu L."/>
            <person name="Ma J."/>
        </authorList>
    </citation>
    <scope>NUCLEOTIDE SEQUENCE [LARGE SCALE GENOMIC DNA]</scope>
    <source>
        <strain evidence="3">NBRC 113072</strain>
    </source>
</reference>
<evidence type="ECO:0000313" key="3">
    <source>
        <dbReference type="Proteomes" id="UP001157126"/>
    </source>
</evidence>
<dbReference type="InterPro" id="IPR037068">
    <property type="entry name" value="DNA_primase_core_N_sf"/>
</dbReference>
<feature type="domain" description="DNA primase DNAG catalytic core N-terminal" evidence="1">
    <location>
        <begin position="3"/>
        <end position="57"/>
    </location>
</feature>
<comment type="caution">
    <text evidence="2">The sequence shown here is derived from an EMBL/GenBank/DDBJ whole genome shotgun (WGS) entry which is preliminary data.</text>
</comment>
<organism evidence="2 3">
    <name type="scientific">Mobilicoccus caccae</name>
    <dbReference type="NCBI Taxonomy" id="1859295"/>
    <lineage>
        <taxon>Bacteria</taxon>
        <taxon>Bacillati</taxon>
        <taxon>Actinomycetota</taxon>
        <taxon>Actinomycetes</taxon>
        <taxon>Micrococcales</taxon>
        <taxon>Dermatophilaceae</taxon>
        <taxon>Mobilicoccus</taxon>
    </lineage>
</organism>
<accession>A0ABQ6IRM8</accession>
<gene>
    <name evidence="2" type="ORF">GCM10025883_13780</name>
</gene>
<evidence type="ECO:0000313" key="2">
    <source>
        <dbReference type="EMBL" id="GMA39333.1"/>
    </source>
</evidence>
<evidence type="ECO:0000259" key="1">
    <source>
        <dbReference type="Pfam" id="PF08275"/>
    </source>
</evidence>
<dbReference type="Gene3D" id="3.90.980.10">
    <property type="entry name" value="DNA primase, catalytic core, N-terminal domain"/>
    <property type="match status" value="1"/>
</dbReference>
<dbReference type="InterPro" id="IPR013264">
    <property type="entry name" value="DNAG_N"/>
</dbReference>
<dbReference type="SUPFAM" id="SSF56731">
    <property type="entry name" value="DNA primase core"/>
    <property type="match status" value="1"/>
</dbReference>
<sequence>MHSRDARVGRDFLRERGFDGTAATRFGVGYAPRGGEELVRHLRSKGFTDEEITLGGLGGRAVADSTTGSAVG</sequence>
<name>A0ABQ6IRM8_9MICO</name>
<dbReference type="EMBL" id="BSUO01000001">
    <property type="protein sequence ID" value="GMA39333.1"/>
    <property type="molecule type" value="Genomic_DNA"/>
</dbReference>
<dbReference type="Pfam" id="PF08275">
    <property type="entry name" value="DNAG_N"/>
    <property type="match status" value="1"/>
</dbReference>
<keyword evidence="3" id="KW-1185">Reference proteome</keyword>
<dbReference type="Proteomes" id="UP001157126">
    <property type="component" value="Unassembled WGS sequence"/>
</dbReference>
<protein>
    <recommendedName>
        <fullName evidence="1">DNA primase DNAG catalytic core N-terminal domain-containing protein</fullName>
    </recommendedName>
</protein>
<proteinExistence type="predicted"/>